<dbReference type="Pfam" id="PF18480">
    <property type="entry name" value="DUF5615"/>
    <property type="match status" value="1"/>
</dbReference>
<keyword evidence="3" id="KW-1185">Reference proteome</keyword>
<evidence type="ECO:0000313" key="3">
    <source>
        <dbReference type="Proteomes" id="UP000651156"/>
    </source>
</evidence>
<evidence type="ECO:0000259" key="1">
    <source>
        <dbReference type="Pfam" id="PF18480"/>
    </source>
</evidence>
<protein>
    <submittedName>
        <fullName evidence="2">DUF5615 family PIN-like protein</fullName>
    </submittedName>
</protein>
<evidence type="ECO:0000313" key="2">
    <source>
        <dbReference type="EMBL" id="MBE9189473.1"/>
    </source>
</evidence>
<feature type="domain" description="DUF5615" evidence="1">
    <location>
        <begin position="1"/>
        <end position="110"/>
    </location>
</feature>
<dbReference type="Proteomes" id="UP000651156">
    <property type="component" value="Unassembled WGS sequence"/>
</dbReference>
<organism evidence="2 3">
    <name type="scientific">Gloeocapsopsis crepidinum LEGE 06123</name>
    <dbReference type="NCBI Taxonomy" id="588587"/>
    <lineage>
        <taxon>Bacteria</taxon>
        <taxon>Bacillati</taxon>
        <taxon>Cyanobacteriota</taxon>
        <taxon>Cyanophyceae</taxon>
        <taxon>Oscillatoriophycideae</taxon>
        <taxon>Chroococcales</taxon>
        <taxon>Chroococcaceae</taxon>
        <taxon>Gloeocapsopsis</taxon>
    </lineage>
</organism>
<comment type="caution">
    <text evidence="2">The sequence shown here is derived from an EMBL/GenBank/DDBJ whole genome shotgun (WGS) entry which is preliminary data.</text>
</comment>
<dbReference type="RefSeq" id="WP_193930722.1">
    <property type="nucleotide sequence ID" value="NZ_CAWPMZ010000111.1"/>
</dbReference>
<dbReference type="InterPro" id="IPR041049">
    <property type="entry name" value="DUF5615"/>
</dbReference>
<gene>
    <name evidence="2" type="ORF">IQ230_03650</name>
</gene>
<name>A0ABR9UQ46_9CHRO</name>
<reference evidence="2 3" key="1">
    <citation type="submission" date="2020-10" db="EMBL/GenBank/DDBJ databases">
        <authorList>
            <person name="Castelo-Branco R."/>
            <person name="Eusebio N."/>
            <person name="Adriana R."/>
            <person name="Vieira A."/>
            <person name="Brugerolle De Fraissinette N."/>
            <person name="Rezende De Castro R."/>
            <person name="Schneider M.P."/>
            <person name="Vasconcelos V."/>
            <person name="Leao P.N."/>
        </authorList>
    </citation>
    <scope>NUCLEOTIDE SEQUENCE [LARGE SCALE GENOMIC DNA]</scope>
    <source>
        <strain evidence="2 3">LEGE 06123</strain>
    </source>
</reference>
<accession>A0ABR9UQ46</accession>
<proteinExistence type="predicted"/>
<dbReference type="EMBL" id="JADEWN010000006">
    <property type="protein sequence ID" value="MBE9189473.1"/>
    <property type="molecule type" value="Genomic_DNA"/>
</dbReference>
<sequence length="124" mass="13675">MKLLLDQGLPLSAAALLCDAGINTIHVSEIGMSEAEDADIIQRARNEGRIVATLDADFHTLLALDFSITPSVIRIRIERLRAQALMNLLLIVIAECKEDLERGAAITVEPNRIRIRRLPLVPDV</sequence>